<dbReference type="EMBL" id="JAAGNX010000001">
    <property type="protein sequence ID" value="NDV61262.1"/>
    <property type="molecule type" value="Genomic_DNA"/>
</dbReference>
<reference evidence="1 2" key="1">
    <citation type="submission" date="2020-02" db="EMBL/GenBank/DDBJ databases">
        <title>Albibacoteraceae fam. nov., the first described family within the subdivision 4 Verrucomicrobia.</title>
        <authorList>
            <person name="Xi F."/>
        </authorList>
    </citation>
    <scope>NUCLEOTIDE SEQUENCE [LARGE SCALE GENOMIC DNA]</scope>
    <source>
        <strain evidence="1 2">CK1056</strain>
    </source>
</reference>
<accession>A0A6B2LYM2</accession>
<keyword evidence="2" id="KW-1185">Reference proteome</keyword>
<proteinExistence type="predicted"/>
<evidence type="ECO:0000313" key="2">
    <source>
        <dbReference type="Proteomes" id="UP000478417"/>
    </source>
</evidence>
<evidence type="ECO:0000313" key="1">
    <source>
        <dbReference type="EMBL" id="NDV61262.1"/>
    </source>
</evidence>
<dbReference type="AlphaFoldDB" id="A0A6B2LYM2"/>
<sequence length="85" mass="9324">MNETQTEEVHAHEVMEMMVSSGKRWSRGSLLAAIDGKFGEGTKFYACSADGMSATELIEFLDGKGKFSGPEDDFVFDHGRMCSGH</sequence>
<dbReference type="Proteomes" id="UP000478417">
    <property type="component" value="Unassembled WGS sequence"/>
</dbReference>
<dbReference type="RefSeq" id="WP_163962037.1">
    <property type="nucleotide sequence ID" value="NZ_JAAGNX010000001.1"/>
</dbReference>
<protein>
    <submittedName>
        <fullName evidence="1">YecH family protein</fullName>
    </submittedName>
</protein>
<gene>
    <name evidence="1" type="ORF">G0Q06_02225</name>
</gene>
<dbReference type="InterPro" id="IPR019620">
    <property type="entry name" value="Metal-bd_prot_put"/>
</dbReference>
<dbReference type="NCBIfam" id="TIGR03853">
    <property type="entry name" value="matur_matur"/>
    <property type="match status" value="1"/>
</dbReference>
<name>A0A6B2LYM2_9BACT</name>
<comment type="caution">
    <text evidence="1">The sequence shown here is derived from an EMBL/GenBank/DDBJ whole genome shotgun (WGS) entry which is preliminary data.</text>
</comment>
<dbReference type="Pfam" id="PF10678">
    <property type="entry name" value="DUF2492"/>
    <property type="match status" value="1"/>
</dbReference>
<organism evidence="1 2">
    <name type="scientific">Oceanipulchritudo coccoides</name>
    <dbReference type="NCBI Taxonomy" id="2706888"/>
    <lineage>
        <taxon>Bacteria</taxon>
        <taxon>Pseudomonadati</taxon>
        <taxon>Verrucomicrobiota</taxon>
        <taxon>Opitutia</taxon>
        <taxon>Puniceicoccales</taxon>
        <taxon>Oceanipulchritudinaceae</taxon>
        <taxon>Oceanipulchritudo</taxon>
    </lineage>
</organism>